<keyword evidence="4" id="KW-1185">Reference proteome</keyword>
<dbReference type="RefSeq" id="WP_264244315.1">
    <property type="nucleotide sequence ID" value="NZ_CP107567.1"/>
</dbReference>
<feature type="domain" description="Transposase IS701-like DDE" evidence="2">
    <location>
        <begin position="20"/>
        <end position="242"/>
    </location>
</feature>
<proteinExistence type="predicted"/>
<accession>A0ABY6I6K8</accession>
<evidence type="ECO:0000256" key="1">
    <source>
        <dbReference type="SAM" id="MobiDB-lite"/>
    </source>
</evidence>
<gene>
    <name evidence="3" type="ORF">OGH68_14825</name>
</gene>
<evidence type="ECO:0000259" key="2">
    <source>
        <dbReference type="Pfam" id="PF13546"/>
    </source>
</evidence>
<evidence type="ECO:0000313" key="3">
    <source>
        <dbReference type="EMBL" id="UYQ62630.1"/>
    </source>
</evidence>
<feature type="region of interest" description="Disordered" evidence="1">
    <location>
        <begin position="401"/>
        <end position="425"/>
    </location>
</feature>
<feature type="compositionally biased region" description="Pro residues" evidence="1">
    <location>
        <begin position="401"/>
        <end position="413"/>
    </location>
</feature>
<reference evidence="3" key="1">
    <citation type="submission" date="2022-10" db="EMBL/GenBank/DDBJ databases">
        <title>Cytochrome P450 Catalyzes Benzene Ring Formation in the Biosynthesis of Trialkyl-Substituted Aromatic Polyketides.</title>
        <authorList>
            <person name="Zhao E."/>
            <person name="Ge H."/>
        </authorList>
    </citation>
    <scope>NUCLEOTIDE SEQUENCE</scope>
    <source>
        <strain evidence="3">NA0869</strain>
    </source>
</reference>
<sequence>MATQHTTQAWASVSAFTEVLFGRLPRADQRRWADAYMRGLLTTPGKKTVRRLAATVSDSSTAPQALHQFVNASPWEWEPVRAELARWVGRRTRPRALVIGPVVLPKRGDRSCGVHRRFVPQAGRTVNCQVGIGAFLSTDSEVVPVDWRLLLPEEWSQDPQQRRRARIPDTVRPGRADSAAAQALDMAEESGRRRDLAGLPVVVDLTGYADADEVVRGLMSTGRNFVVAVPDSFPLVPAAPDRQLPGGTDGAVAAQRFLALHCSRRPRKEEVGTHGVARTPAGEEGAGVPGGIRGAGARQVTVLTGLVRLPGTRPLLRVFAEWDPAACRTGQVWLADLAHRPVADLLGLAGLHAATTDTLERLESDFGLRAFEGRSYPGWHRHMTLVSAAFAYSSLSRDPCPVPAASPRPTPRPAPRRTPTRTACN</sequence>
<dbReference type="InterPro" id="IPR038721">
    <property type="entry name" value="IS701-like_DDE_dom"/>
</dbReference>
<dbReference type="PANTHER" id="PTHR33627:SF1">
    <property type="entry name" value="TRANSPOSASE"/>
    <property type="match status" value="1"/>
</dbReference>
<protein>
    <submittedName>
        <fullName evidence="3">Transposase</fullName>
    </submittedName>
</protein>
<dbReference type="Pfam" id="PF13546">
    <property type="entry name" value="DDE_5"/>
    <property type="match status" value="1"/>
</dbReference>
<name>A0ABY6I6K8_STRPE</name>
<dbReference type="Proteomes" id="UP001163878">
    <property type="component" value="Chromosome"/>
</dbReference>
<dbReference type="PANTHER" id="PTHR33627">
    <property type="entry name" value="TRANSPOSASE"/>
    <property type="match status" value="1"/>
</dbReference>
<dbReference type="InterPro" id="IPR039365">
    <property type="entry name" value="IS701-like"/>
</dbReference>
<feature type="region of interest" description="Disordered" evidence="1">
    <location>
        <begin position="269"/>
        <end position="290"/>
    </location>
</feature>
<organism evidence="3 4">
    <name type="scientific">Streptomyces peucetius</name>
    <dbReference type="NCBI Taxonomy" id="1950"/>
    <lineage>
        <taxon>Bacteria</taxon>
        <taxon>Bacillati</taxon>
        <taxon>Actinomycetota</taxon>
        <taxon>Actinomycetes</taxon>
        <taxon>Kitasatosporales</taxon>
        <taxon>Streptomycetaceae</taxon>
        <taxon>Streptomyces</taxon>
    </lineage>
</organism>
<evidence type="ECO:0000313" key="4">
    <source>
        <dbReference type="Proteomes" id="UP001163878"/>
    </source>
</evidence>
<dbReference type="EMBL" id="CP107567">
    <property type="protein sequence ID" value="UYQ62630.1"/>
    <property type="molecule type" value="Genomic_DNA"/>
</dbReference>